<dbReference type="AlphaFoldDB" id="A0A1D1YQR4"/>
<feature type="compositionally biased region" description="Low complexity" evidence="1">
    <location>
        <begin position="39"/>
        <end position="53"/>
    </location>
</feature>
<dbReference type="EMBL" id="GDJX01010987">
    <property type="protein sequence ID" value="JAT56949.1"/>
    <property type="molecule type" value="Transcribed_RNA"/>
</dbReference>
<reference evidence="2" key="1">
    <citation type="submission" date="2015-07" db="EMBL/GenBank/DDBJ databases">
        <title>Transcriptome Assembly of Anthurium amnicola.</title>
        <authorList>
            <person name="Suzuki J."/>
        </authorList>
    </citation>
    <scope>NUCLEOTIDE SEQUENCE</scope>
</reference>
<feature type="compositionally biased region" description="Basic and acidic residues" evidence="1">
    <location>
        <begin position="1"/>
        <end position="11"/>
    </location>
</feature>
<feature type="region of interest" description="Disordered" evidence="1">
    <location>
        <begin position="1"/>
        <end position="53"/>
    </location>
</feature>
<evidence type="ECO:0000313" key="2">
    <source>
        <dbReference type="EMBL" id="JAT56949.1"/>
    </source>
</evidence>
<proteinExistence type="predicted"/>
<name>A0A1D1YQR4_9ARAE</name>
<sequence length="714" mass="76602">MVCPRKEHFQDGGEGEDLDRRDGVDEEGQGSGGIDRSRPSGSSVSAEESVRASAGPLERLTDVLRGGGDGDLLFDCGEAESGMLQWLQALDLQVMGACRADERLKPLLKFNASGCVAEDRLISQLSQHFEVTEVGTLARCLCVPLVSVRVGRINKERNLLCPTTTRGFLRLHLLPSSDMRLLFCGDDGVNEKLVVVNHRAENPDVTIEEIPADSAGRSFLLRLPVNRISYFWCSEKSKLMGSELLTKMKDLVRRRPSISQLTGISELRLDAFATHLRAYLLRSSNSVEANSGASSTIFVENASGLESEPGSLPSSTISRSSHTHLSVGQSGESHPACQSGPSKFKDGLVKSAISLRNVTRVKLRQHRENNISLLADDSPPIIVSTSCMSCTSSTTSRMSQGDDKFTQHGESFHKLPFNFPEMTSLGCPSSFTPFSFGLTPSQVPGMNSSHFSPYYCWCPPAPCTSSCQNTATRPQLSSMASESMLLQPLSSVLSNVGSSVPFGVPKPALNLSEIPTLDLPSIFPLSSPFVSIPSAQQIPTFTPFMSDPIVHIPVIDVCSSGQGYLVSAGPAISSAVPPLFPSIVNPLIPEAESAAEKNARETLRMLMASAPTNPQLIKVLPAVLSTVSEDFSCVHGMNHGALVVGSRGLYSGTKDVDAATNCVCSTGIAPSVVPKMAAPDHYLKNEMPIHTREDNMEDLVLEGCGCAEEETASD</sequence>
<feature type="compositionally biased region" description="Polar residues" evidence="1">
    <location>
        <begin position="312"/>
        <end position="332"/>
    </location>
</feature>
<dbReference type="PANTHER" id="PTHR36741:SF1">
    <property type="entry name" value="OS07G0100500 PROTEIN"/>
    <property type="match status" value="1"/>
</dbReference>
<accession>A0A1D1YQR4</accession>
<dbReference type="PANTHER" id="PTHR36741">
    <property type="entry name" value="OS07G0100500 PROTEIN"/>
    <property type="match status" value="1"/>
</dbReference>
<organism evidence="2">
    <name type="scientific">Anthurium amnicola</name>
    <dbReference type="NCBI Taxonomy" id="1678845"/>
    <lineage>
        <taxon>Eukaryota</taxon>
        <taxon>Viridiplantae</taxon>
        <taxon>Streptophyta</taxon>
        <taxon>Embryophyta</taxon>
        <taxon>Tracheophyta</taxon>
        <taxon>Spermatophyta</taxon>
        <taxon>Magnoliopsida</taxon>
        <taxon>Liliopsida</taxon>
        <taxon>Araceae</taxon>
        <taxon>Pothoideae</taxon>
        <taxon>Potheae</taxon>
        <taxon>Anthurium</taxon>
    </lineage>
</organism>
<feature type="region of interest" description="Disordered" evidence="1">
    <location>
        <begin position="308"/>
        <end position="343"/>
    </location>
</feature>
<protein>
    <submittedName>
        <fullName evidence="2">Uncharacterized protein</fullName>
    </submittedName>
</protein>
<gene>
    <name evidence="2" type="ORF">g.94473</name>
</gene>
<evidence type="ECO:0000256" key="1">
    <source>
        <dbReference type="SAM" id="MobiDB-lite"/>
    </source>
</evidence>